<reference evidence="1" key="2">
    <citation type="journal article" date="2015" name="Fish Shellfish Immunol.">
        <title>Early steps in the European eel (Anguilla anguilla)-Vibrio vulnificus interaction in the gills: Role of the RtxA13 toxin.</title>
        <authorList>
            <person name="Callol A."/>
            <person name="Pajuelo D."/>
            <person name="Ebbesson L."/>
            <person name="Teles M."/>
            <person name="MacKenzie S."/>
            <person name="Amaro C."/>
        </authorList>
    </citation>
    <scope>NUCLEOTIDE SEQUENCE</scope>
</reference>
<name>A0A0E9UMK9_ANGAN</name>
<accession>A0A0E9UMK9</accession>
<reference evidence="1" key="1">
    <citation type="submission" date="2014-11" db="EMBL/GenBank/DDBJ databases">
        <authorList>
            <person name="Amaro Gonzalez C."/>
        </authorList>
    </citation>
    <scope>NUCLEOTIDE SEQUENCE</scope>
</reference>
<dbReference type="EMBL" id="GBXM01042374">
    <property type="protein sequence ID" value="JAH66203.1"/>
    <property type="molecule type" value="Transcribed_RNA"/>
</dbReference>
<evidence type="ECO:0000313" key="1">
    <source>
        <dbReference type="EMBL" id="JAH66203.1"/>
    </source>
</evidence>
<protein>
    <submittedName>
        <fullName evidence="1">Uncharacterized protein</fullName>
    </submittedName>
</protein>
<proteinExistence type="predicted"/>
<sequence>MVCDMGVCFLVWEKDHVDFSGYEAHVI</sequence>
<dbReference type="AlphaFoldDB" id="A0A0E9UMK9"/>
<organism evidence="1">
    <name type="scientific">Anguilla anguilla</name>
    <name type="common">European freshwater eel</name>
    <name type="synonym">Muraena anguilla</name>
    <dbReference type="NCBI Taxonomy" id="7936"/>
    <lineage>
        <taxon>Eukaryota</taxon>
        <taxon>Metazoa</taxon>
        <taxon>Chordata</taxon>
        <taxon>Craniata</taxon>
        <taxon>Vertebrata</taxon>
        <taxon>Euteleostomi</taxon>
        <taxon>Actinopterygii</taxon>
        <taxon>Neopterygii</taxon>
        <taxon>Teleostei</taxon>
        <taxon>Anguilliformes</taxon>
        <taxon>Anguillidae</taxon>
        <taxon>Anguilla</taxon>
    </lineage>
</organism>